<keyword evidence="1" id="KW-0472">Membrane</keyword>
<comment type="similarity">
    <text evidence="1">Belongs to the fatty acyl-CoA reductase family.</text>
</comment>
<keyword evidence="1" id="KW-0521">NADP</keyword>
<dbReference type="GO" id="GO:0102965">
    <property type="term" value="F:alcohol-forming long-chain fatty acyl-CoA reductase activity"/>
    <property type="evidence" value="ECO:0007669"/>
    <property type="project" value="UniProtKB-EC"/>
</dbReference>
<dbReference type="AlphaFoldDB" id="C4WWG6"/>
<organism evidence="3">
    <name type="scientific">Acyrthosiphon pisum</name>
    <name type="common">Pea aphid</name>
    <dbReference type="NCBI Taxonomy" id="7029"/>
    <lineage>
        <taxon>Eukaryota</taxon>
        <taxon>Metazoa</taxon>
        <taxon>Ecdysozoa</taxon>
        <taxon>Arthropoda</taxon>
        <taxon>Hexapoda</taxon>
        <taxon>Insecta</taxon>
        <taxon>Pterygota</taxon>
        <taxon>Neoptera</taxon>
        <taxon>Paraneoptera</taxon>
        <taxon>Hemiptera</taxon>
        <taxon>Sternorrhyncha</taxon>
        <taxon>Aphidomorpha</taxon>
        <taxon>Aphidoidea</taxon>
        <taxon>Aphididae</taxon>
        <taxon>Macrosiphini</taxon>
        <taxon>Acyrthosiphon</taxon>
    </lineage>
</organism>
<dbReference type="InterPro" id="IPR013120">
    <property type="entry name" value="FAR_NAD-bd"/>
</dbReference>
<feature type="transmembrane region" description="Helical" evidence="1">
    <location>
        <begin position="78"/>
        <end position="99"/>
    </location>
</feature>
<sequence>MIMGDHINTYTFTKALAEHVVNDARNIIRTCIVRPSMIVAAWKEPVEGWTVSKNGPQGFIMGASKGVVRRLPVNKSLIYDYIPVDVVINTMIAGTWFSAQLPDSTPTVDGQTPIFHCTTSTCNPFRWNDISSILTTTLHNYPIRGAVWYPNIKFLPNLFMYWISSAHFSFYSSLYIRFCYQNLWRKTNPCTIT</sequence>
<keyword evidence="1" id="KW-0560">Oxidoreductase</keyword>
<dbReference type="GO" id="GO:0005777">
    <property type="term" value="C:peroxisome"/>
    <property type="evidence" value="ECO:0007669"/>
    <property type="project" value="TreeGrafter"/>
</dbReference>
<proteinExistence type="evidence at transcript level"/>
<gene>
    <name evidence="3" type="primary">ACYPI008061</name>
</gene>
<keyword evidence="1" id="KW-0444">Lipid biosynthesis</keyword>
<dbReference type="PANTHER" id="PTHR11011">
    <property type="entry name" value="MALE STERILITY PROTEIN 2-RELATED"/>
    <property type="match status" value="1"/>
</dbReference>
<dbReference type="InterPro" id="IPR026055">
    <property type="entry name" value="FAR"/>
</dbReference>
<name>C4WWG6_ACYPI</name>
<feature type="domain" description="Thioester reductase (TE)" evidence="2">
    <location>
        <begin position="4"/>
        <end position="91"/>
    </location>
</feature>
<dbReference type="EC" id="1.2.1.84" evidence="1"/>
<accession>C4WWG6</accession>
<dbReference type="GO" id="GO:0035336">
    <property type="term" value="P:long-chain fatty-acyl-CoA metabolic process"/>
    <property type="evidence" value="ECO:0007669"/>
    <property type="project" value="TreeGrafter"/>
</dbReference>
<dbReference type="SUPFAM" id="SSF51735">
    <property type="entry name" value="NAD(P)-binding Rossmann-fold domains"/>
    <property type="match status" value="1"/>
</dbReference>
<comment type="function">
    <text evidence="1">Catalyzes the reduction of fatty acyl-CoA to fatty alcohols.</text>
</comment>
<dbReference type="Pfam" id="PF07993">
    <property type="entry name" value="NAD_binding_4"/>
    <property type="match status" value="1"/>
</dbReference>
<dbReference type="PANTHER" id="PTHR11011:SF45">
    <property type="entry name" value="FATTY ACYL-COA REDUCTASE CG8306-RELATED"/>
    <property type="match status" value="1"/>
</dbReference>
<dbReference type="InterPro" id="IPR036291">
    <property type="entry name" value="NAD(P)-bd_dom_sf"/>
</dbReference>
<evidence type="ECO:0000259" key="2">
    <source>
        <dbReference type="Pfam" id="PF07993"/>
    </source>
</evidence>
<dbReference type="GO" id="GO:0080019">
    <property type="term" value="F:alcohol-forming very long-chain fatty acyl-CoA reductase activity"/>
    <property type="evidence" value="ECO:0007669"/>
    <property type="project" value="InterPro"/>
</dbReference>
<protein>
    <recommendedName>
        <fullName evidence="1">Fatty acyl-CoA reductase</fullName>
        <ecNumber evidence="1">1.2.1.84</ecNumber>
    </recommendedName>
</protein>
<keyword evidence="1" id="KW-0443">Lipid metabolism</keyword>
<evidence type="ECO:0000256" key="1">
    <source>
        <dbReference type="RuleBase" id="RU363097"/>
    </source>
</evidence>
<keyword evidence="1" id="KW-0812">Transmembrane</keyword>
<reference evidence="3" key="1">
    <citation type="submission" date="2009-06" db="EMBL/GenBank/DDBJ databases">
        <title>A full-length cDNA resource of the pea aphid, Acyrthosiphon pisum.</title>
        <authorList>
            <person name="Shigenobu S."/>
            <person name="Nakabachi A."/>
            <person name="Richards S."/>
        </authorList>
    </citation>
    <scope>NUCLEOTIDE SEQUENCE</scope>
    <source>
        <strain evidence="3">LSR1</strain>
        <tissue evidence="3">Whole body</tissue>
    </source>
</reference>
<evidence type="ECO:0000313" key="3">
    <source>
        <dbReference type="EMBL" id="BAH72236.1"/>
    </source>
</evidence>
<dbReference type="EMBL" id="AK342054">
    <property type="protein sequence ID" value="BAH72236.1"/>
    <property type="molecule type" value="mRNA"/>
</dbReference>
<dbReference type="Gene3D" id="3.40.50.720">
    <property type="entry name" value="NAD(P)-binding Rossmann-like Domain"/>
    <property type="match status" value="1"/>
</dbReference>
<feature type="transmembrane region" description="Helical" evidence="1">
    <location>
        <begin position="158"/>
        <end position="176"/>
    </location>
</feature>
<keyword evidence="1" id="KW-1133">Transmembrane helix</keyword>
<comment type="catalytic activity">
    <reaction evidence="1">
        <text>a long-chain fatty acyl-CoA + 2 NADPH + 2 H(+) = a long-chain primary fatty alcohol + 2 NADP(+) + CoA</text>
        <dbReference type="Rhea" id="RHEA:52716"/>
        <dbReference type="ChEBI" id="CHEBI:15378"/>
        <dbReference type="ChEBI" id="CHEBI:57287"/>
        <dbReference type="ChEBI" id="CHEBI:57783"/>
        <dbReference type="ChEBI" id="CHEBI:58349"/>
        <dbReference type="ChEBI" id="CHEBI:77396"/>
        <dbReference type="ChEBI" id="CHEBI:83139"/>
        <dbReference type="EC" id="1.2.1.84"/>
    </reaction>
</comment>
<dbReference type="OrthoDB" id="429813at2759"/>